<evidence type="ECO:0000313" key="1">
    <source>
        <dbReference type="EMBL" id="CAJ0683482.1"/>
    </source>
</evidence>
<accession>A0AAD2AMD3</accession>
<sequence>MMAKTTPSLRLEALRLGAAQNGLHWFAAGTTLIVLEGRVQLEPPSRTQAPVRHTVEAGHAHVLQTSGWWRLHGAGRSGVHLRVAPPAHPALQRTWLPMWQWLVRWSQPRRSRVAE</sequence>
<dbReference type="EMBL" id="CATVXE010000009">
    <property type="protein sequence ID" value="CAJ0683482.1"/>
    <property type="molecule type" value="Genomic_DNA"/>
</dbReference>
<protein>
    <submittedName>
        <fullName evidence="1">Uncharacterized protein</fullName>
    </submittedName>
</protein>
<evidence type="ECO:0000313" key="4">
    <source>
        <dbReference type="Proteomes" id="UP001190452"/>
    </source>
</evidence>
<reference evidence="1 4" key="1">
    <citation type="submission" date="2023-07" db="EMBL/GenBank/DDBJ databases">
        <authorList>
            <person name="Peeters C."/>
        </authorList>
    </citation>
    <scope>NUCLEOTIDE SEQUENCE</scope>
    <source>
        <strain evidence="2 4">R-77569</strain>
        <strain evidence="1">R-77591</strain>
    </source>
</reference>
<dbReference type="RefSeq" id="WP_244190933.1">
    <property type="nucleotide sequence ID" value="NZ_CATVXE010000009.1"/>
</dbReference>
<dbReference type="Proteomes" id="UP001190002">
    <property type="component" value="Unassembled WGS sequence"/>
</dbReference>
<comment type="caution">
    <text evidence="1">The sequence shown here is derived from an EMBL/GenBank/DDBJ whole genome shotgun (WGS) entry which is preliminary data.</text>
</comment>
<evidence type="ECO:0000313" key="3">
    <source>
        <dbReference type="Proteomes" id="UP001190002"/>
    </source>
</evidence>
<gene>
    <name evidence="2" type="ORF">R77569_04154</name>
    <name evidence="1" type="ORF">R77591_02306</name>
</gene>
<name>A0AAD2AMD3_9RALS</name>
<organism evidence="1 3">
    <name type="scientific">Ralstonia mannitolilytica</name>
    <dbReference type="NCBI Taxonomy" id="105219"/>
    <lineage>
        <taxon>Bacteria</taxon>
        <taxon>Pseudomonadati</taxon>
        <taxon>Pseudomonadota</taxon>
        <taxon>Betaproteobacteria</taxon>
        <taxon>Burkholderiales</taxon>
        <taxon>Burkholderiaceae</taxon>
        <taxon>Ralstonia</taxon>
    </lineage>
</organism>
<dbReference type="EMBL" id="CAUDKV010000022">
    <property type="protein sequence ID" value="CAJ0891592.1"/>
    <property type="molecule type" value="Genomic_DNA"/>
</dbReference>
<evidence type="ECO:0000313" key="2">
    <source>
        <dbReference type="EMBL" id="CAJ0891592.1"/>
    </source>
</evidence>
<keyword evidence="4" id="KW-1185">Reference proteome</keyword>
<dbReference type="Proteomes" id="UP001190452">
    <property type="component" value="Unassembled WGS sequence"/>
</dbReference>
<proteinExistence type="predicted"/>
<dbReference type="AlphaFoldDB" id="A0AAD2AMD3"/>